<dbReference type="InterPro" id="IPR029058">
    <property type="entry name" value="AB_hydrolase_fold"/>
</dbReference>
<dbReference type="SUPFAM" id="SSF53474">
    <property type="entry name" value="alpha/beta-Hydrolases"/>
    <property type="match status" value="1"/>
</dbReference>
<dbReference type="GO" id="GO:0016787">
    <property type="term" value="F:hydrolase activity"/>
    <property type="evidence" value="ECO:0007669"/>
    <property type="project" value="UniProtKB-KW"/>
</dbReference>
<proteinExistence type="inferred from homology"/>
<gene>
    <name evidence="5" type="ORF">L207DRAFT_590953</name>
</gene>
<dbReference type="PROSITE" id="PS00122">
    <property type="entry name" value="CARBOXYLESTERASE_B_1"/>
    <property type="match status" value="1"/>
</dbReference>
<evidence type="ECO:0000313" key="6">
    <source>
        <dbReference type="Proteomes" id="UP000235786"/>
    </source>
</evidence>
<keyword evidence="6" id="KW-1185">Reference proteome</keyword>
<reference evidence="5 6" key="1">
    <citation type="submission" date="2016-04" db="EMBL/GenBank/DDBJ databases">
        <title>A degradative enzymes factory behind the ericoid mycorrhizal symbiosis.</title>
        <authorList>
            <consortium name="DOE Joint Genome Institute"/>
            <person name="Martino E."/>
            <person name="Morin E."/>
            <person name="Grelet G."/>
            <person name="Kuo A."/>
            <person name="Kohler A."/>
            <person name="Daghino S."/>
            <person name="Barry K."/>
            <person name="Choi C."/>
            <person name="Cichocki N."/>
            <person name="Clum A."/>
            <person name="Copeland A."/>
            <person name="Hainaut M."/>
            <person name="Haridas S."/>
            <person name="Labutti K."/>
            <person name="Lindquist E."/>
            <person name="Lipzen A."/>
            <person name="Khouja H.-R."/>
            <person name="Murat C."/>
            <person name="Ohm R."/>
            <person name="Olson A."/>
            <person name="Spatafora J."/>
            <person name="Veneault-Fourrey C."/>
            <person name="Henrissat B."/>
            <person name="Grigoriev I."/>
            <person name="Martin F."/>
            <person name="Perotto S."/>
        </authorList>
    </citation>
    <scope>NUCLEOTIDE SEQUENCE [LARGE SCALE GENOMIC DNA]</scope>
    <source>
        <strain evidence="5 6">F</strain>
    </source>
</reference>
<dbReference type="InterPro" id="IPR050309">
    <property type="entry name" value="Type-B_Carboxylest/Lipase"/>
</dbReference>
<dbReference type="InterPro" id="IPR019826">
    <property type="entry name" value="Carboxylesterase_B_AS"/>
</dbReference>
<dbReference type="FunFam" id="3.40.50.1820:FF:000263">
    <property type="entry name" value="Carboxylic ester hydrolase"/>
    <property type="match status" value="1"/>
</dbReference>
<dbReference type="Gene3D" id="3.40.50.1820">
    <property type="entry name" value="alpha/beta hydrolase"/>
    <property type="match status" value="1"/>
</dbReference>
<dbReference type="PANTHER" id="PTHR11559">
    <property type="entry name" value="CARBOXYLESTERASE"/>
    <property type="match status" value="1"/>
</dbReference>
<dbReference type="InterPro" id="IPR002018">
    <property type="entry name" value="CarbesteraseB"/>
</dbReference>
<dbReference type="Pfam" id="PF00135">
    <property type="entry name" value="COesterase"/>
    <property type="match status" value="1"/>
</dbReference>
<accession>A0A2J6R0S3</accession>
<dbReference type="STRING" id="1149755.A0A2J6R0S3"/>
<evidence type="ECO:0000313" key="5">
    <source>
        <dbReference type="EMBL" id="PMD32079.1"/>
    </source>
</evidence>
<keyword evidence="2 3" id="KW-0378">Hydrolase</keyword>
<protein>
    <recommendedName>
        <fullName evidence="3">Carboxylic ester hydrolase</fullName>
        <ecNumber evidence="3">3.1.1.-</ecNumber>
    </recommendedName>
</protein>
<dbReference type="OrthoDB" id="408631at2759"/>
<comment type="similarity">
    <text evidence="1 3">Belongs to the type-B carboxylesterase/lipase family.</text>
</comment>
<dbReference type="AlphaFoldDB" id="A0A2J6R0S3"/>
<dbReference type="EC" id="3.1.1.-" evidence="3"/>
<dbReference type="EMBL" id="KZ613960">
    <property type="protein sequence ID" value="PMD32079.1"/>
    <property type="molecule type" value="Genomic_DNA"/>
</dbReference>
<organism evidence="5 6">
    <name type="scientific">Hyaloscypha variabilis (strain UAMH 11265 / GT02V1 / F)</name>
    <name type="common">Meliniomyces variabilis</name>
    <dbReference type="NCBI Taxonomy" id="1149755"/>
    <lineage>
        <taxon>Eukaryota</taxon>
        <taxon>Fungi</taxon>
        <taxon>Dikarya</taxon>
        <taxon>Ascomycota</taxon>
        <taxon>Pezizomycotina</taxon>
        <taxon>Leotiomycetes</taxon>
        <taxon>Helotiales</taxon>
        <taxon>Hyaloscyphaceae</taxon>
        <taxon>Hyaloscypha</taxon>
        <taxon>Hyaloscypha variabilis</taxon>
    </lineage>
</organism>
<evidence type="ECO:0000256" key="1">
    <source>
        <dbReference type="ARBA" id="ARBA00005964"/>
    </source>
</evidence>
<evidence type="ECO:0000259" key="4">
    <source>
        <dbReference type="Pfam" id="PF00135"/>
    </source>
</evidence>
<evidence type="ECO:0000256" key="3">
    <source>
        <dbReference type="RuleBase" id="RU361235"/>
    </source>
</evidence>
<dbReference type="Proteomes" id="UP000235786">
    <property type="component" value="Unassembled WGS sequence"/>
</dbReference>
<sequence length="583" mass="65265">MLSLRPQVLLIAFPALLIAIFWSSLFQGPNLRSRISSLDFFSFSSPRVSIQQGHVVGRLLTKNFPKPVEAFMGLPYCQSPTGDRRFRPAAPLPASNKTFKALKYGPICPGKQLLSGKSFPSSEDCMTVNIFRQKPKDEKKVPVAVYIHGGAFNRGSSTMHNTASMVAFSERPFIGVSFNYRIGALGFLPSKLTLEEGIVNLGLHDQVFLLQWVHDNIEEFGGDKNDVTIFGLSAGAHSIGHHIMNYKEGVTPLFHKAILESGSATSRAQHPYNAPVHEEQFALFVEKVGCASVPRESIISCLRSQPEVIINEASTHVFDQYNPSLRWAFQPVIDHDLIQRRPIDSWATKKWHRVPIMTGHTTNEGTYYVPSALATPEEFTDFWHVLLPHYSGKDLSTINSLYPDPSSVEDSKYKETRDMASIGVGPQYKRVEAAYAHYAYTCPVRQTADLASIGQQQPVFVYHWAVNKTVKGGANHGDNMYYESYPEDVTSISEATKEISGIYHAYVTSFITSGDPNTIQGKYKYRPKWENYVRGSEKVMILGNGNDERAGGTSLGTPAEMVDSSWIKKECDFWWEKSHETEE</sequence>
<feature type="domain" description="Carboxylesterase type B" evidence="4">
    <location>
        <begin position="45"/>
        <end position="547"/>
    </location>
</feature>
<name>A0A2J6R0S3_HYAVF</name>
<evidence type="ECO:0000256" key="2">
    <source>
        <dbReference type="ARBA" id="ARBA00022801"/>
    </source>
</evidence>